<dbReference type="PRINTS" id="PR00344">
    <property type="entry name" value="BCTRLSENSOR"/>
</dbReference>
<keyword evidence="5" id="KW-0418">Kinase</keyword>
<dbReference type="PANTHER" id="PTHR43711:SF1">
    <property type="entry name" value="HISTIDINE KINASE 1"/>
    <property type="match status" value="1"/>
</dbReference>
<accession>A0A7S8IE96</accession>
<dbReference type="SUPFAM" id="SSF55781">
    <property type="entry name" value="GAF domain-like"/>
    <property type="match status" value="1"/>
</dbReference>
<evidence type="ECO:0000256" key="1">
    <source>
        <dbReference type="ARBA" id="ARBA00000085"/>
    </source>
</evidence>
<organism evidence="10 11">
    <name type="scientific">Phototrophicus methaneseepsis</name>
    <dbReference type="NCBI Taxonomy" id="2710758"/>
    <lineage>
        <taxon>Bacteria</taxon>
        <taxon>Bacillati</taxon>
        <taxon>Chloroflexota</taxon>
        <taxon>Candidatus Thermofontia</taxon>
        <taxon>Phototrophicales</taxon>
        <taxon>Phototrophicaceae</taxon>
        <taxon>Phototrophicus</taxon>
    </lineage>
</organism>
<dbReference type="Proteomes" id="UP000594468">
    <property type="component" value="Chromosome"/>
</dbReference>
<dbReference type="SUPFAM" id="SSF55785">
    <property type="entry name" value="PYP-like sensor domain (PAS domain)"/>
    <property type="match status" value="1"/>
</dbReference>
<feature type="region of interest" description="Disordered" evidence="7">
    <location>
        <begin position="1"/>
        <end position="24"/>
    </location>
</feature>
<proteinExistence type="predicted"/>
<dbReference type="InterPro" id="IPR036890">
    <property type="entry name" value="HATPase_C_sf"/>
</dbReference>
<reference evidence="10 11" key="1">
    <citation type="submission" date="2020-02" db="EMBL/GenBank/DDBJ databases">
        <authorList>
            <person name="Zheng R.K."/>
            <person name="Sun C.M."/>
        </authorList>
    </citation>
    <scope>NUCLEOTIDE SEQUENCE [LARGE SCALE GENOMIC DNA]</scope>
    <source>
        <strain evidence="11">rifampicinis</strain>
    </source>
</reference>
<dbReference type="CDD" id="cd00082">
    <property type="entry name" value="HisKA"/>
    <property type="match status" value="1"/>
</dbReference>
<dbReference type="InterPro" id="IPR013767">
    <property type="entry name" value="PAS_fold"/>
</dbReference>
<dbReference type="FunFam" id="3.30.565.10:FF:000006">
    <property type="entry name" value="Sensor histidine kinase WalK"/>
    <property type="match status" value="1"/>
</dbReference>
<dbReference type="Gene3D" id="3.30.565.10">
    <property type="entry name" value="Histidine kinase-like ATPase, C-terminal domain"/>
    <property type="match status" value="1"/>
</dbReference>
<dbReference type="PROSITE" id="PS50109">
    <property type="entry name" value="HIS_KIN"/>
    <property type="match status" value="1"/>
</dbReference>
<dbReference type="InterPro" id="IPR004358">
    <property type="entry name" value="Sig_transdc_His_kin-like_C"/>
</dbReference>
<dbReference type="InterPro" id="IPR003661">
    <property type="entry name" value="HisK_dim/P_dom"/>
</dbReference>
<gene>
    <name evidence="10" type="ORF">G4Y79_18155</name>
</gene>
<dbReference type="GO" id="GO:0006355">
    <property type="term" value="P:regulation of DNA-templated transcription"/>
    <property type="evidence" value="ECO:0007669"/>
    <property type="project" value="InterPro"/>
</dbReference>
<dbReference type="PANTHER" id="PTHR43711">
    <property type="entry name" value="TWO-COMPONENT HISTIDINE KINASE"/>
    <property type="match status" value="1"/>
</dbReference>
<dbReference type="EC" id="2.7.13.3" evidence="2"/>
<dbReference type="SMART" id="SM00091">
    <property type="entry name" value="PAS"/>
    <property type="match status" value="1"/>
</dbReference>
<dbReference type="CDD" id="cd00075">
    <property type="entry name" value="HATPase"/>
    <property type="match status" value="1"/>
</dbReference>
<feature type="domain" description="Histidine kinase" evidence="8">
    <location>
        <begin position="513"/>
        <end position="726"/>
    </location>
</feature>
<dbReference type="Pfam" id="PF02518">
    <property type="entry name" value="HATPase_c"/>
    <property type="match status" value="1"/>
</dbReference>
<dbReference type="Gene3D" id="3.30.450.40">
    <property type="match status" value="1"/>
</dbReference>
<dbReference type="Gene3D" id="1.10.287.130">
    <property type="match status" value="1"/>
</dbReference>
<dbReference type="InterPro" id="IPR003018">
    <property type="entry name" value="GAF"/>
</dbReference>
<evidence type="ECO:0000259" key="8">
    <source>
        <dbReference type="PROSITE" id="PS50109"/>
    </source>
</evidence>
<dbReference type="RefSeq" id="WP_195169670.1">
    <property type="nucleotide sequence ID" value="NZ_CP062983.1"/>
</dbReference>
<dbReference type="InterPro" id="IPR029016">
    <property type="entry name" value="GAF-like_dom_sf"/>
</dbReference>
<dbReference type="SMART" id="SM00388">
    <property type="entry name" value="HisKA"/>
    <property type="match status" value="1"/>
</dbReference>
<keyword evidence="6" id="KW-0902">Two-component regulatory system</keyword>
<keyword evidence="3" id="KW-0597">Phosphoprotein</keyword>
<dbReference type="Pfam" id="PF13185">
    <property type="entry name" value="GAF_2"/>
    <property type="match status" value="1"/>
</dbReference>
<keyword evidence="11" id="KW-1185">Reference proteome</keyword>
<evidence type="ECO:0000313" key="10">
    <source>
        <dbReference type="EMBL" id="QPC81598.1"/>
    </source>
</evidence>
<keyword evidence="4" id="KW-0808">Transferase</keyword>
<evidence type="ECO:0000259" key="9">
    <source>
        <dbReference type="PROSITE" id="PS50112"/>
    </source>
</evidence>
<dbReference type="InterPro" id="IPR050736">
    <property type="entry name" value="Sensor_HK_Regulatory"/>
</dbReference>
<dbReference type="Gene3D" id="3.30.450.20">
    <property type="entry name" value="PAS domain"/>
    <property type="match status" value="1"/>
</dbReference>
<evidence type="ECO:0000256" key="7">
    <source>
        <dbReference type="SAM" id="MobiDB-lite"/>
    </source>
</evidence>
<dbReference type="SUPFAM" id="SSF55874">
    <property type="entry name" value="ATPase domain of HSP90 chaperone/DNA topoisomerase II/histidine kinase"/>
    <property type="match status" value="1"/>
</dbReference>
<evidence type="ECO:0000256" key="5">
    <source>
        <dbReference type="ARBA" id="ARBA00022777"/>
    </source>
</evidence>
<dbReference type="KEGG" id="pmet:G4Y79_18155"/>
<dbReference type="InterPro" id="IPR005467">
    <property type="entry name" value="His_kinase_dom"/>
</dbReference>
<dbReference type="InterPro" id="IPR003594">
    <property type="entry name" value="HATPase_dom"/>
</dbReference>
<dbReference type="SUPFAM" id="SSF47384">
    <property type="entry name" value="Homodimeric domain of signal transducing histidine kinase"/>
    <property type="match status" value="1"/>
</dbReference>
<dbReference type="InterPro" id="IPR036097">
    <property type="entry name" value="HisK_dim/P_sf"/>
</dbReference>
<dbReference type="PROSITE" id="PS50112">
    <property type="entry name" value="PAS"/>
    <property type="match status" value="1"/>
</dbReference>
<evidence type="ECO:0000313" key="11">
    <source>
        <dbReference type="Proteomes" id="UP000594468"/>
    </source>
</evidence>
<dbReference type="EMBL" id="CP062983">
    <property type="protein sequence ID" value="QPC81598.1"/>
    <property type="molecule type" value="Genomic_DNA"/>
</dbReference>
<dbReference type="GO" id="GO:0000155">
    <property type="term" value="F:phosphorelay sensor kinase activity"/>
    <property type="evidence" value="ECO:0007669"/>
    <property type="project" value="InterPro"/>
</dbReference>
<feature type="domain" description="PAS" evidence="9">
    <location>
        <begin position="395"/>
        <end position="432"/>
    </location>
</feature>
<protein>
    <recommendedName>
        <fullName evidence="2">histidine kinase</fullName>
        <ecNumber evidence="2">2.7.13.3</ecNumber>
    </recommendedName>
</protein>
<dbReference type="SMART" id="SM00065">
    <property type="entry name" value="GAF"/>
    <property type="match status" value="1"/>
</dbReference>
<dbReference type="InterPro" id="IPR000014">
    <property type="entry name" value="PAS"/>
</dbReference>
<dbReference type="Pfam" id="PF00512">
    <property type="entry name" value="HisKA"/>
    <property type="match status" value="1"/>
</dbReference>
<dbReference type="AlphaFoldDB" id="A0A7S8IE96"/>
<dbReference type="Pfam" id="PF00989">
    <property type="entry name" value="PAS"/>
    <property type="match status" value="1"/>
</dbReference>
<evidence type="ECO:0000256" key="3">
    <source>
        <dbReference type="ARBA" id="ARBA00022553"/>
    </source>
</evidence>
<dbReference type="InterPro" id="IPR035965">
    <property type="entry name" value="PAS-like_dom_sf"/>
</dbReference>
<evidence type="ECO:0000256" key="6">
    <source>
        <dbReference type="ARBA" id="ARBA00023012"/>
    </source>
</evidence>
<name>A0A7S8IE96_9CHLR</name>
<sequence length="726" mass="81473">MPDQSPESNKDRSTSKGTSETIRGEYVGQSNTALSSADSAIFHLVAALSSRLGNIKEIDTFVSTFARCVYETFHCKQVILLTALHPENAALEHAVTLPPPEDPEKAQALEMLFVSNFNLETDLPLSPLANRALLYVESIELQDTRLDELAYILPDTQFALVPLKVTTSEELIGLLILEQANEQNEPDNLSDKDKYQLDAHLLQMLSTVVSPLLNHTLQHNRTVDRFASSMHEMNILQQIDAELNDTIALDRVFQLIMDWALRFTNASAASIALYDHEADTLTLMLHYGYQIENLQAGQVIQETAGGITLRVARTAQLEMVPDVLLDKDYMSFAPNTRTQLSVPIFREEQVIAVLTLESNKVNGFDESHINFVEKLSNRAGVAVDNARLFTETNRERQKLSMILGGIVDSVVVVDIDQRIVLINQSAIRALGLLIERELIGQKVSDILSHSGFLRLYHTALERNEQVKQELELPNGRIYHAVVDEHPSIGHIIVMQDVTHYKETEQLKNELVATVSHDLKQPLSVMRGYLDLLQMANTFDESSQRYVNQLFTAFHHMRHLIDDILDLARIEAGIELEMAPVELNTILIQAVVSNRPTAENKSIELITDLPHLPPIQADEGRIRQIFNNLISNAVKYTPPEGWVKVYAEIKAGQIRIFIQDNGLGISPEDQAHIFERFYRVRRPETDSIEGTGLGLAIVRSLVEAHKGEITVTSRLGEGSTFRVILPM</sequence>
<evidence type="ECO:0000256" key="4">
    <source>
        <dbReference type="ARBA" id="ARBA00022679"/>
    </source>
</evidence>
<comment type="catalytic activity">
    <reaction evidence="1">
        <text>ATP + protein L-histidine = ADP + protein N-phospho-L-histidine.</text>
        <dbReference type="EC" id="2.7.13.3"/>
    </reaction>
</comment>
<evidence type="ECO:0000256" key="2">
    <source>
        <dbReference type="ARBA" id="ARBA00012438"/>
    </source>
</evidence>
<dbReference type="SMART" id="SM00387">
    <property type="entry name" value="HATPase_c"/>
    <property type="match status" value="1"/>
</dbReference>